<comment type="caution">
    <text evidence="10">The sequence shown here is derived from an EMBL/GenBank/DDBJ whole genome shotgun (WGS) entry which is preliminary data.</text>
</comment>
<dbReference type="Gene3D" id="3.80.10.10">
    <property type="entry name" value="Ribonuclease Inhibitor"/>
    <property type="match status" value="2"/>
</dbReference>
<evidence type="ECO:0000259" key="5">
    <source>
        <dbReference type="Pfam" id="PF00931"/>
    </source>
</evidence>
<evidence type="ECO:0000256" key="1">
    <source>
        <dbReference type="ARBA" id="ARBA00022737"/>
    </source>
</evidence>
<evidence type="ECO:0000313" key="11">
    <source>
        <dbReference type="Proteomes" id="UP001634007"/>
    </source>
</evidence>
<dbReference type="AlphaFoldDB" id="A0ABD3JU89"/>
<dbReference type="GO" id="GO:0005524">
    <property type="term" value="F:ATP binding"/>
    <property type="evidence" value="ECO:0007669"/>
    <property type="project" value="UniProtKB-KW"/>
</dbReference>
<dbReference type="InterPro" id="IPR057135">
    <property type="entry name" value="At4g27190-like_LRR"/>
</dbReference>
<keyword evidence="3" id="KW-0611">Plant defense</keyword>
<evidence type="ECO:0000259" key="7">
    <source>
        <dbReference type="Pfam" id="PF23247"/>
    </source>
</evidence>
<dbReference type="GO" id="GO:0006952">
    <property type="term" value="P:defense response"/>
    <property type="evidence" value="ECO:0007669"/>
    <property type="project" value="UniProtKB-KW"/>
</dbReference>
<dbReference type="InterPro" id="IPR002182">
    <property type="entry name" value="NB-ARC"/>
</dbReference>
<evidence type="ECO:0000259" key="9">
    <source>
        <dbReference type="Pfam" id="PF23598"/>
    </source>
</evidence>
<evidence type="ECO:0000256" key="2">
    <source>
        <dbReference type="ARBA" id="ARBA00022741"/>
    </source>
</evidence>
<evidence type="ECO:0000259" key="8">
    <source>
        <dbReference type="Pfam" id="PF23559"/>
    </source>
</evidence>
<evidence type="ECO:0008006" key="12">
    <source>
        <dbReference type="Google" id="ProtNLM"/>
    </source>
</evidence>
<gene>
    <name evidence="10" type="ORF">ACJRO7_031885</name>
</gene>
<dbReference type="PANTHER" id="PTHR36766:SF35">
    <property type="entry name" value="DISEASE RESISTANCE PROTEIN RGA3"/>
    <property type="match status" value="1"/>
</dbReference>
<dbReference type="InterPro" id="IPR041118">
    <property type="entry name" value="Rx_N"/>
</dbReference>
<dbReference type="SUPFAM" id="SSF52540">
    <property type="entry name" value="P-loop containing nucleoside triphosphate hydrolases"/>
    <property type="match status" value="1"/>
</dbReference>
<keyword evidence="11" id="KW-1185">Reference proteome</keyword>
<dbReference type="InterPro" id="IPR036388">
    <property type="entry name" value="WH-like_DNA-bd_sf"/>
</dbReference>
<dbReference type="GO" id="GO:0051707">
    <property type="term" value="P:response to other organism"/>
    <property type="evidence" value="ECO:0007669"/>
    <property type="project" value="UniProtKB-ARBA"/>
</dbReference>
<dbReference type="Proteomes" id="UP001634007">
    <property type="component" value="Unassembled WGS sequence"/>
</dbReference>
<accession>A0ABD3JU89</accession>
<evidence type="ECO:0000259" key="6">
    <source>
        <dbReference type="Pfam" id="PF18052"/>
    </source>
</evidence>
<keyword evidence="2" id="KW-0547">Nucleotide-binding</keyword>
<dbReference type="PANTHER" id="PTHR36766">
    <property type="entry name" value="PLANT BROAD-SPECTRUM MILDEW RESISTANCE PROTEIN RPW8"/>
    <property type="match status" value="1"/>
</dbReference>
<organism evidence="10 11">
    <name type="scientific">Eucalyptus globulus</name>
    <name type="common">Tasmanian blue gum</name>
    <dbReference type="NCBI Taxonomy" id="34317"/>
    <lineage>
        <taxon>Eukaryota</taxon>
        <taxon>Viridiplantae</taxon>
        <taxon>Streptophyta</taxon>
        <taxon>Embryophyta</taxon>
        <taxon>Tracheophyta</taxon>
        <taxon>Spermatophyta</taxon>
        <taxon>Magnoliopsida</taxon>
        <taxon>eudicotyledons</taxon>
        <taxon>Gunneridae</taxon>
        <taxon>Pentapetalae</taxon>
        <taxon>rosids</taxon>
        <taxon>malvids</taxon>
        <taxon>Myrtales</taxon>
        <taxon>Myrtaceae</taxon>
        <taxon>Myrtoideae</taxon>
        <taxon>Eucalypteae</taxon>
        <taxon>Eucalyptus</taxon>
    </lineage>
</organism>
<dbReference type="PRINTS" id="PR00364">
    <property type="entry name" value="DISEASERSIST"/>
</dbReference>
<feature type="domain" description="Disease resistance protein At4g27190-like leucine-rich repeats" evidence="7">
    <location>
        <begin position="794"/>
        <end position="924"/>
    </location>
</feature>
<feature type="domain" description="Disease resistance protein winged helix" evidence="8">
    <location>
        <begin position="425"/>
        <end position="498"/>
    </location>
</feature>
<dbReference type="Gene3D" id="3.40.50.300">
    <property type="entry name" value="P-loop containing nucleotide triphosphate hydrolases"/>
    <property type="match status" value="1"/>
</dbReference>
<sequence>MAEAVLFTLTNDILKLAGSNIFSKIQLARGARDDLNRLKYTVKTIQTMLLDAEKKQWNSEQVKLWLMRLKDVLYDAQDLLDDVATEDLRRKVAPGNKMSKAVRLFFSKSNQLAQPYKVAKRIHEIRKKLDWIAKDRDFRLEEHRIEATVAIVRRRTTDSFVRKEEIIGRQSDEREIIKSLLDSSSEESVSIVSIVGMGGLGKTTLARLAYNDDKVRNYFELKMWVCVSDVFDRDFLIKEILKSAREDIDKKREGELPELLRKVLDGKKYLLVLDDLWNEDRGKWSELQSLLMDGSLGSKILVTTRNQSVLEAIGTKSGIFDLKVLPKDKSWDLFKKTVLGDGKEPLNQKLEEIGQDIVKKCAGVPLAIKTIGNLLYAKREKEWLYFKDREFSKIDTLNPEIMEVLKISYDHLQPGLKHCFAYCALFPKDYVFDKETMIQLWMAQGFIESLDENEELEEIGDDYVSDLLRGSFLEVEEVNPYTGKVEMFKMHDLMHDLALKVAGNECKMVNLNKGSLNEDTRHASFALQPFSSLQEVTSLLEAANLRTFVSLEERSYVEKFSPNKCHQIFSKFRHCRMLKLNYENFCIPSSLGSQLKQLRFLEICENNSIKSLPDSIADLLNLQTLKISRCEELKALPKDLRKLINLRHLGINNCESLGSLSCLSELSSLRTLSLRSLNALDFDPLQQSSTTRPFFPSLESLILASCRKVKGWWRRRQVRRRQVMIAYQKHQSNNSRLFFPKLRFVDIKDYPSLNFVPPFPQVEYLEIDNITMLEQQFLANPNHPSAPFSKLKHLHLRYGSLEPILETLLRLANNLESMRLYNCNLKGLFHGMQHLSSLQELDIRSCEGLNLVCQEDEQGIQWQFLTKLRGLKIANYNDWEALPEWIRHATNLQSLEISYCRKLRSLPEWIKNFSLLEEPVIYDCPRFNR</sequence>
<dbReference type="InterPro" id="IPR042197">
    <property type="entry name" value="Apaf_helical"/>
</dbReference>
<evidence type="ECO:0000313" key="10">
    <source>
        <dbReference type="EMBL" id="KAL3727050.1"/>
    </source>
</evidence>
<dbReference type="InterPro" id="IPR032675">
    <property type="entry name" value="LRR_dom_sf"/>
</dbReference>
<keyword evidence="1" id="KW-0677">Repeat</keyword>
<dbReference type="Pfam" id="PF23598">
    <property type="entry name" value="LRR_14"/>
    <property type="match status" value="1"/>
</dbReference>
<dbReference type="FunFam" id="1.10.10.10:FF:000322">
    <property type="entry name" value="Probable disease resistance protein At1g63360"/>
    <property type="match status" value="1"/>
</dbReference>
<evidence type="ECO:0000256" key="3">
    <source>
        <dbReference type="ARBA" id="ARBA00022821"/>
    </source>
</evidence>
<dbReference type="Pfam" id="PF23247">
    <property type="entry name" value="LRR_RPS2"/>
    <property type="match status" value="1"/>
</dbReference>
<dbReference type="InterPro" id="IPR027417">
    <property type="entry name" value="P-loop_NTPase"/>
</dbReference>
<proteinExistence type="predicted"/>
<dbReference type="Pfam" id="PF23559">
    <property type="entry name" value="WHD_DRP"/>
    <property type="match status" value="1"/>
</dbReference>
<dbReference type="Gene3D" id="1.10.10.10">
    <property type="entry name" value="Winged helix-like DNA-binding domain superfamily/Winged helix DNA-binding domain"/>
    <property type="match status" value="1"/>
</dbReference>
<dbReference type="Gene3D" id="1.10.8.430">
    <property type="entry name" value="Helical domain of apoptotic protease-activating factors"/>
    <property type="match status" value="1"/>
</dbReference>
<name>A0ABD3JU89_EUCGL</name>
<dbReference type="SUPFAM" id="SSF52058">
    <property type="entry name" value="L domain-like"/>
    <property type="match status" value="1"/>
</dbReference>
<dbReference type="InterPro" id="IPR055414">
    <property type="entry name" value="LRR_R13L4/SHOC2-like"/>
</dbReference>
<dbReference type="EMBL" id="JBJKBG010000008">
    <property type="protein sequence ID" value="KAL3727050.1"/>
    <property type="molecule type" value="Genomic_DNA"/>
</dbReference>
<feature type="domain" description="Disease resistance N-terminal" evidence="6">
    <location>
        <begin position="17"/>
        <end position="97"/>
    </location>
</feature>
<keyword evidence="4" id="KW-0067">ATP-binding</keyword>
<dbReference type="InterPro" id="IPR058922">
    <property type="entry name" value="WHD_DRP"/>
</dbReference>
<feature type="domain" description="Disease resistance R13L4/SHOC-2-like LRR" evidence="9">
    <location>
        <begin position="562"/>
        <end position="676"/>
    </location>
</feature>
<evidence type="ECO:0000256" key="4">
    <source>
        <dbReference type="ARBA" id="ARBA00022840"/>
    </source>
</evidence>
<protein>
    <recommendedName>
        <fullName evidence="12">Disease resistance protein RGA3</fullName>
    </recommendedName>
</protein>
<dbReference type="Pfam" id="PF00931">
    <property type="entry name" value="NB-ARC"/>
    <property type="match status" value="1"/>
</dbReference>
<reference evidence="10 11" key="1">
    <citation type="submission" date="2024-11" db="EMBL/GenBank/DDBJ databases">
        <title>Chromosome-level genome assembly of Eucalyptus globulus Labill. provides insights into its genome evolution.</title>
        <authorList>
            <person name="Li X."/>
        </authorList>
    </citation>
    <scope>NUCLEOTIDE SEQUENCE [LARGE SCALE GENOMIC DNA]</scope>
    <source>
        <strain evidence="10">CL2024</strain>
        <tissue evidence="10">Fresh tender leaves</tissue>
    </source>
</reference>
<dbReference type="FunFam" id="3.40.50.300:FF:001091">
    <property type="entry name" value="Probable disease resistance protein At1g61300"/>
    <property type="match status" value="1"/>
</dbReference>
<dbReference type="Gene3D" id="1.20.5.4130">
    <property type="match status" value="1"/>
</dbReference>
<feature type="domain" description="NB-ARC" evidence="5">
    <location>
        <begin position="174"/>
        <end position="339"/>
    </location>
</feature>
<dbReference type="Pfam" id="PF18052">
    <property type="entry name" value="Rx_N"/>
    <property type="match status" value="1"/>
</dbReference>